<accession>A0A381W331</accession>
<dbReference type="NCBIfam" id="TIGR02604">
    <property type="entry name" value="Piru_Ver_Nterm"/>
    <property type="match status" value="1"/>
</dbReference>
<dbReference type="Gene3D" id="1.10.760.10">
    <property type="entry name" value="Cytochrome c-like domain"/>
    <property type="match status" value="1"/>
</dbReference>
<dbReference type="PROSITE" id="PS51007">
    <property type="entry name" value="CYTC"/>
    <property type="match status" value="1"/>
</dbReference>
<dbReference type="Gene3D" id="1.25.10.10">
    <property type="entry name" value="Leucine-rich Repeat Variant"/>
    <property type="match status" value="1"/>
</dbReference>
<dbReference type="InterPro" id="IPR011041">
    <property type="entry name" value="Quinoprot_gluc/sorb_DH_b-prop"/>
</dbReference>
<dbReference type="InterPro" id="IPR036909">
    <property type="entry name" value="Cyt_c-like_dom_sf"/>
</dbReference>
<evidence type="ECO:0000256" key="2">
    <source>
        <dbReference type="ARBA" id="ARBA00022723"/>
    </source>
</evidence>
<dbReference type="GO" id="GO:0020037">
    <property type="term" value="F:heme binding"/>
    <property type="evidence" value="ECO:0007669"/>
    <property type="project" value="InterPro"/>
</dbReference>
<dbReference type="EMBL" id="UINC01010564">
    <property type="protein sequence ID" value="SVA46949.1"/>
    <property type="molecule type" value="Genomic_DNA"/>
</dbReference>
<dbReference type="GO" id="GO:0046872">
    <property type="term" value="F:metal ion binding"/>
    <property type="evidence" value="ECO:0007669"/>
    <property type="project" value="UniProtKB-KW"/>
</dbReference>
<dbReference type="PANTHER" id="PTHR33546">
    <property type="entry name" value="LARGE, MULTIFUNCTIONAL SECRETED PROTEIN-RELATED"/>
    <property type="match status" value="1"/>
</dbReference>
<keyword evidence="1" id="KW-0349">Heme</keyword>
<dbReference type="InterPro" id="IPR055557">
    <property type="entry name" value="DUF7133"/>
</dbReference>
<dbReference type="Pfam" id="PF13646">
    <property type="entry name" value="HEAT_2"/>
    <property type="match status" value="2"/>
</dbReference>
<reference evidence="5" key="1">
    <citation type="submission" date="2018-05" db="EMBL/GenBank/DDBJ databases">
        <authorList>
            <person name="Lanie J.A."/>
            <person name="Ng W.-L."/>
            <person name="Kazmierczak K.M."/>
            <person name="Andrzejewski T.M."/>
            <person name="Davidsen T.M."/>
            <person name="Wayne K.J."/>
            <person name="Tettelin H."/>
            <person name="Glass J.I."/>
            <person name="Rusch D."/>
            <person name="Podicherti R."/>
            <person name="Tsui H.-C.T."/>
            <person name="Winkler M.E."/>
        </authorList>
    </citation>
    <scope>NUCLEOTIDE SEQUENCE</scope>
</reference>
<dbReference type="InterPro" id="IPR013428">
    <property type="entry name" value="Membrane-bound_put_N"/>
</dbReference>
<dbReference type="SUPFAM" id="SSF50952">
    <property type="entry name" value="Soluble quinoprotein glucose dehydrogenase"/>
    <property type="match status" value="1"/>
</dbReference>
<dbReference type="AlphaFoldDB" id="A0A381W331"/>
<gene>
    <name evidence="5" type="ORF">METZ01_LOCUS99803</name>
</gene>
<keyword evidence="3" id="KW-0408">Iron</keyword>
<dbReference type="PANTHER" id="PTHR33546:SF1">
    <property type="entry name" value="LARGE, MULTIFUNCTIONAL SECRETED PROTEIN"/>
    <property type="match status" value="1"/>
</dbReference>
<feature type="domain" description="Cytochrome c" evidence="4">
    <location>
        <begin position="849"/>
        <end position="990"/>
    </location>
</feature>
<organism evidence="5">
    <name type="scientific">marine metagenome</name>
    <dbReference type="NCBI Taxonomy" id="408172"/>
    <lineage>
        <taxon>unclassified sequences</taxon>
        <taxon>metagenomes</taxon>
        <taxon>ecological metagenomes</taxon>
    </lineage>
</organism>
<dbReference type="InterPro" id="IPR011042">
    <property type="entry name" value="6-blade_b-propeller_TolB-like"/>
</dbReference>
<keyword evidence="2" id="KW-0479">Metal-binding</keyword>
<sequence length="996" mass="107229">VNVPRFICSVILSLCASNLVAQRSLSVSSPEADNSVAAQLASFQVADGYEVNLFADESMGIANPVCFRWDAEGRLWVLCTWAYPQPKPGEKAADKLFILEDKDQDGKADKISIFADGLNMPTGFALGHSGVYLAEGPDLLHLRDTDGDGKADQREVLFTGFGTGDTHQNINSLAWSPGGELFFCQGLHCFSRVQTPWGIARLDEHGSWRLRPLRRQLHSYRRTSGGGNPWGYAFGDWGEAFIKSNGTGVSELLPSLVHTDHIGGGYWGGAMTIGKTKIKSMCIEIVDSPHLPDDLQGDFLIAGYYARNVARLRPTIDGAGHRMQTLAPLLTSSHNAFRPVDLNMGPDGAIYLADWFNPIIGHYQASLRHPNRDKTHGRIWRITAKGRPLHKQPPLAKMGADQLCGQLADPVRRTRQLAKLRLMDLPKPEAIAAIGKWVDALNPDDPELENKLFEAIGVYESHEVVNRPLLDRLLKAKNYLARAYATRVAGRWHDRLKNPLARLKQSAADEHPRVRMEAIVAVSDVRQAEAMAVATQAADGPTDRFINFAFTQTVHALASHWKPALVDGSLDFAKPSHLVKVISVGGGADVAGVVRQQLADKALPAERRTTLVALLASIGSHADSGLALQLGADQPEVLRALATSARERNLAVPANAEQLIGPSLAHEDNAVRSEAIALCGLWKLQAHGETIRGLAIDRKQPEPVRLAAAKALSAFKGESMVETLVDLASLKETPAIRAAALGGLAQRDLPRAAQLATALLAQVKADDMDVLLAALLQRSEGANALADALGKKKLPVDVAKLVRRWLNAAGRNEPNLVKALNAVIGVQGATPAYNSDYVAALAKESLAQGDAAKGKKIFQLPALSCVACHEVDGVVSAPGPIKGPNLSALAAGLPTDLIVESVLWPARQIKEGYETVTITTKDGRIHSGFLQAAERKAISIRDLASGNVVVVPSTNLASRSKAQTVMPPSLTDSLTRAELRDLIKYLTTLKNAGSPK</sequence>
<dbReference type="InterPro" id="IPR011989">
    <property type="entry name" value="ARM-like"/>
</dbReference>
<proteinExistence type="predicted"/>
<dbReference type="NCBIfam" id="TIGR02603">
    <property type="entry name" value="CxxCH_TIGR02603"/>
    <property type="match status" value="1"/>
</dbReference>
<dbReference type="Pfam" id="PF23500">
    <property type="entry name" value="DUF7133"/>
    <property type="match status" value="2"/>
</dbReference>
<dbReference type="Gene3D" id="2.120.10.30">
    <property type="entry name" value="TolB, C-terminal domain"/>
    <property type="match status" value="1"/>
</dbReference>
<protein>
    <recommendedName>
        <fullName evidence="4">Cytochrome c domain-containing protein</fullName>
    </recommendedName>
</protein>
<dbReference type="SUPFAM" id="SSF48371">
    <property type="entry name" value="ARM repeat"/>
    <property type="match status" value="2"/>
</dbReference>
<dbReference type="InterPro" id="IPR009056">
    <property type="entry name" value="Cyt_c-like_dom"/>
</dbReference>
<dbReference type="InterPro" id="IPR016024">
    <property type="entry name" value="ARM-type_fold"/>
</dbReference>
<dbReference type="SUPFAM" id="SSF46626">
    <property type="entry name" value="Cytochrome c"/>
    <property type="match status" value="1"/>
</dbReference>
<feature type="non-terminal residue" evidence="5">
    <location>
        <position position="1"/>
    </location>
</feature>
<evidence type="ECO:0000259" key="4">
    <source>
        <dbReference type="PROSITE" id="PS51007"/>
    </source>
</evidence>
<evidence type="ECO:0000256" key="3">
    <source>
        <dbReference type="ARBA" id="ARBA00023004"/>
    </source>
</evidence>
<evidence type="ECO:0000256" key="1">
    <source>
        <dbReference type="ARBA" id="ARBA00022617"/>
    </source>
</evidence>
<evidence type="ECO:0000313" key="5">
    <source>
        <dbReference type="EMBL" id="SVA46949.1"/>
    </source>
</evidence>
<dbReference type="InterPro" id="IPR013427">
    <property type="entry name" value="Haem-bd_dom_put"/>
</dbReference>
<name>A0A381W331_9ZZZZ</name>
<dbReference type="GO" id="GO:0009055">
    <property type="term" value="F:electron transfer activity"/>
    <property type="evidence" value="ECO:0007669"/>
    <property type="project" value="InterPro"/>
</dbReference>